<comment type="caution">
    <text evidence="3">The sequence shown here is derived from an EMBL/GenBank/DDBJ whole genome shotgun (WGS) entry which is preliminary data.</text>
</comment>
<evidence type="ECO:0000313" key="3">
    <source>
        <dbReference type="EMBL" id="PKU23316.1"/>
    </source>
</evidence>
<organism evidence="3 4">
    <name type="scientific">Telmatospirillum siberiense</name>
    <dbReference type="NCBI Taxonomy" id="382514"/>
    <lineage>
        <taxon>Bacteria</taxon>
        <taxon>Pseudomonadati</taxon>
        <taxon>Pseudomonadota</taxon>
        <taxon>Alphaproteobacteria</taxon>
        <taxon>Rhodospirillales</taxon>
        <taxon>Rhodospirillaceae</taxon>
        <taxon>Telmatospirillum</taxon>
    </lineage>
</organism>
<dbReference type="GO" id="GO:0004040">
    <property type="term" value="F:amidase activity"/>
    <property type="evidence" value="ECO:0007669"/>
    <property type="project" value="InterPro"/>
</dbReference>
<evidence type="ECO:0000256" key="1">
    <source>
        <dbReference type="SAM" id="Phobius"/>
    </source>
</evidence>
<dbReference type="PANTHER" id="PTHR40572">
    <property type="entry name" value="PROTEIN BAX"/>
    <property type="match status" value="1"/>
</dbReference>
<dbReference type="AlphaFoldDB" id="A0A2N3PSG5"/>
<dbReference type="EMBL" id="PIUM01000021">
    <property type="protein sequence ID" value="PKU23316.1"/>
    <property type="molecule type" value="Genomic_DNA"/>
</dbReference>
<sequence>MHHKTRTSLCNGVLLAMLAMFVVGLFALVWSGLPSPRLPGEHQTVAVAHGSLPPVTYTIRQSETRNAQMLQAAFDRIGFDLDAVSQGYISVPRVLLASLPPDLDRLDAMDARRVLFLRTLLPVILHINDQIGVDRQKLLMIKAAMTRGETLSATDVQWILALADNYDQPDADVDVLLKKVDVIPPSLALAQAIEESGWGTSRIAREQNAIFGQFGQGASGDWDYRNFASLTEAVASYAHNLNTHRAYREFRQMRARMRATRGGIDSLELSATLHRYSERGDDYVTTLRAIIRGNALEDFDAARLNLRSVATILASN</sequence>
<dbReference type="OrthoDB" id="9788155at2"/>
<reference evidence="4" key="1">
    <citation type="submission" date="2017-12" db="EMBL/GenBank/DDBJ databases">
        <title>Draft genome sequence of Telmatospirillum siberiense 26-4b1T, an acidotolerant peatland alphaproteobacterium potentially involved in sulfur cycling.</title>
        <authorList>
            <person name="Hausmann B."/>
            <person name="Pjevac P."/>
            <person name="Schreck K."/>
            <person name="Herbold C.W."/>
            <person name="Daims H."/>
            <person name="Wagner M."/>
            <person name="Pester M."/>
            <person name="Loy A."/>
        </authorList>
    </citation>
    <scope>NUCLEOTIDE SEQUENCE [LARGE SCALE GENOMIC DNA]</scope>
    <source>
        <strain evidence="4">26-4b1</strain>
    </source>
</reference>
<protein>
    <recommendedName>
        <fullName evidence="2">Mannosyl-glycoprotein endo-beta-N-acetylglucosamidase-like domain-containing protein</fullName>
    </recommendedName>
</protein>
<dbReference type="RefSeq" id="WP_101251806.1">
    <property type="nucleotide sequence ID" value="NZ_PIUM01000021.1"/>
</dbReference>
<keyword evidence="1" id="KW-0472">Membrane</keyword>
<keyword evidence="1" id="KW-1133">Transmembrane helix</keyword>
<evidence type="ECO:0000313" key="4">
    <source>
        <dbReference type="Proteomes" id="UP000233293"/>
    </source>
</evidence>
<keyword evidence="4" id="KW-1185">Reference proteome</keyword>
<feature type="transmembrane region" description="Helical" evidence="1">
    <location>
        <begin position="12"/>
        <end position="33"/>
    </location>
</feature>
<dbReference type="InterPro" id="IPR053195">
    <property type="entry name" value="Bax-like"/>
</dbReference>
<keyword evidence="1" id="KW-0812">Transmembrane</keyword>
<dbReference type="Gene3D" id="1.10.530.10">
    <property type="match status" value="1"/>
</dbReference>
<dbReference type="InterPro" id="IPR002901">
    <property type="entry name" value="MGlyc_endo_b_GlcNAc-like_dom"/>
</dbReference>
<dbReference type="PANTHER" id="PTHR40572:SF1">
    <property type="entry name" value="PROTEIN BAX"/>
    <property type="match status" value="1"/>
</dbReference>
<gene>
    <name evidence="3" type="ORF">CWS72_16910</name>
</gene>
<dbReference type="Proteomes" id="UP000233293">
    <property type="component" value="Unassembled WGS sequence"/>
</dbReference>
<accession>A0A2N3PSG5</accession>
<proteinExistence type="predicted"/>
<name>A0A2N3PSG5_9PROT</name>
<evidence type="ECO:0000259" key="2">
    <source>
        <dbReference type="Pfam" id="PF01832"/>
    </source>
</evidence>
<feature type="domain" description="Mannosyl-glycoprotein endo-beta-N-acetylglucosamidase-like" evidence="2">
    <location>
        <begin position="177"/>
        <end position="293"/>
    </location>
</feature>
<dbReference type="Pfam" id="PF01832">
    <property type="entry name" value="Glucosaminidase"/>
    <property type="match status" value="1"/>
</dbReference>